<reference evidence="1" key="2">
    <citation type="journal article" date="2022" name="New Phytol.">
        <title>Evolutionary transition to the ectomycorrhizal habit in the genomes of a hyperdiverse lineage of mushroom-forming fungi.</title>
        <authorList>
            <person name="Looney B."/>
            <person name="Miyauchi S."/>
            <person name="Morin E."/>
            <person name="Drula E."/>
            <person name="Courty P.E."/>
            <person name="Kohler A."/>
            <person name="Kuo A."/>
            <person name="LaButti K."/>
            <person name="Pangilinan J."/>
            <person name="Lipzen A."/>
            <person name="Riley R."/>
            <person name="Andreopoulos W."/>
            <person name="He G."/>
            <person name="Johnson J."/>
            <person name="Nolan M."/>
            <person name="Tritt A."/>
            <person name="Barry K.W."/>
            <person name="Grigoriev I.V."/>
            <person name="Nagy L.G."/>
            <person name="Hibbett D."/>
            <person name="Henrissat B."/>
            <person name="Matheny P.B."/>
            <person name="Labbe J."/>
            <person name="Martin F.M."/>
        </authorList>
    </citation>
    <scope>NUCLEOTIDE SEQUENCE</scope>
    <source>
        <strain evidence="1">FP105234-sp</strain>
    </source>
</reference>
<accession>A0ACB8RD56</accession>
<comment type="caution">
    <text evidence="1">The sequence shown here is derived from an EMBL/GenBank/DDBJ whole genome shotgun (WGS) entry which is preliminary data.</text>
</comment>
<evidence type="ECO:0000313" key="2">
    <source>
        <dbReference type="Proteomes" id="UP000814033"/>
    </source>
</evidence>
<dbReference type="Proteomes" id="UP000814033">
    <property type="component" value="Unassembled WGS sequence"/>
</dbReference>
<reference evidence="1" key="1">
    <citation type="submission" date="2021-02" db="EMBL/GenBank/DDBJ databases">
        <authorList>
            <consortium name="DOE Joint Genome Institute"/>
            <person name="Ahrendt S."/>
            <person name="Looney B.P."/>
            <person name="Miyauchi S."/>
            <person name="Morin E."/>
            <person name="Drula E."/>
            <person name="Courty P.E."/>
            <person name="Chicoki N."/>
            <person name="Fauchery L."/>
            <person name="Kohler A."/>
            <person name="Kuo A."/>
            <person name="Labutti K."/>
            <person name="Pangilinan J."/>
            <person name="Lipzen A."/>
            <person name="Riley R."/>
            <person name="Andreopoulos W."/>
            <person name="He G."/>
            <person name="Johnson J."/>
            <person name="Barry K.W."/>
            <person name="Grigoriev I.V."/>
            <person name="Nagy L."/>
            <person name="Hibbett D."/>
            <person name="Henrissat B."/>
            <person name="Matheny P.B."/>
            <person name="Labbe J."/>
            <person name="Martin F."/>
        </authorList>
    </citation>
    <scope>NUCLEOTIDE SEQUENCE</scope>
    <source>
        <strain evidence="1">FP105234-sp</strain>
    </source>
</reference>
<sequence length="165" mass="18803">MTYDVTDGIPIFFPDNELRISPTHQSPSRFVVNADYTFHASCRMTVAILVVPQNPNLRPDVPAITRAIIPDIKSCEREANGSSELSAWVRVGGMPGGLHVHECEFDQRRHARQTAKNRVTIRMVFTVRCGGVVDFKRGSRFADRGHRRQGSLLVRERILRCRFER</sequence>
<evidence type="ECO:0000313" key="1">
    <source>
        <dbReference type="EMBL" id="KAI0041802.1"/>
    </source>
</evidence>
<protein>
    <submittedName>
        <fullName evidence="1">Uncharacterized protein</fullName>
    </submittedName>
</protein>
<proteinExistence type="predicted"/>
<organism evidence="1 2">
    <name type="scientific">Auriscalpium vulgare</name>
    <dbReference type="NCBI Taxonomy" id="40419"/>
    <lineage>
        <taxon>Eukaryota</taxon>
        <taxon>Fungi</taxon>
        <taxon>Dikarya</taxon>
        <taxon>Basidiomycota</taxon>
        <taxon>Agaricomycotina</taxon>
        <taxon>Agaricomycetes</taxon>
        <taxon>Russulales</taxon>
        <taxon>Auriscalpiaceae</taxon>
        <taxon>Auriscalpium</taxon>
    </lineage>
</organism>
<keyword evidence="2" id="KW-1185">Reference proteome</keyword>
<name>A0ACB8RD56_9AGAM</name>
<dbReference type="EMBL" id="MU276100">
    <property type="protein sequence ID" value="KAI0041802.1"/>
    <property type="molecule type" value="Genomic_DNA"/>
</dbReference>
<gene>
    <name evidence="1" type="ORF">FA95DRAFT_650323</name>
</gene>